<feature type="region of interest" description="Disordered" evidence="1">
    <location>
        <begin position="25"/>
        <end position="47"/>
    </location>
</feature>
<proteinExistence type="predicted"/>
<dbReference type="PANTHER" id="PTHR37864">
    <property type="entry name" value="SIMILAR TO AVLV472"/>
    <property type="match status" value="1"/>
</dbReference>
<dbReference type="GeneID" id="103581929"/>
<keyword evidence="2" id="KW-1185">Reference proteome</keyword>
<dbReference type="PANTHER" id="PTHR37864:SF1">
    <property type="entry name" value="SIMILAR TO AVLV472"/>
    <property type="match status" value="1"/>
</dbReference>
<feature type="non-terminal residue" evidence="3">
    <location>
        <position position="1"/>
    </location>
</feature>
<organism evidence="2 3">
    <name type="scientific">Galeopterus variegatus</name>
    <name type="common">Malayan flying lemur</name>
    <name type="synonym">Cynocephalus variegatus</name>
    <dbReference type="NCBI Taxonomy" id="482537"/>
    <lineage>
        <taxon>Eukaryota</taxon>
        <taxon>Metazoa</taxon>
        <taxon>Chordata</taxon>
        <taxon>Craniata</taxon>
        <taxon>Vertebrata</taxon>
        <taxon>Euteleostomi</taxon>
        <taxon>Mammalia</taxon>
        <taxon>Eutheria</taxon>
        <taxon>Euarchontoglires</taxon>
        <taxon>Dermoptera</taxon>
        <taxon>Cynocephalidae</taxon>
        <taxon>Galeopterus</taxon>
    </lineage>
</organism>
<protein>
    <submittedName>
        <fullName evidence="3">Uncharacterized protein C5orf46 homolog</fullName>
    </submittedName>
</protein>
<sequence length="89" mass="10157">FLKVTSDLPFWLLRITSEILFCFSDDKPDDKPDNKPDDSGKNPDPDFPKFLNLLGTEIIENAVEFILRSMTRNTGFMEFGDKSGEHSSK</sequence>
<dbReference type="RefSeq" id="XP_008561861.1">
    <property type="nucleotide sequence ID" value="XM_008563639.1"/>
</dbReference>
<dbReference type="Pfam" id="PF15144">
    <property type="entry name" value="DUF4576"/>
    <property type="match status" value="1"/>
</dbReference>
<dbReference type="InterPro" id="IPR027950">
    <property type="entry name" value="DUF4576"/>
</dbReference>
<dbReference type="Proteomes" id="UP000694923">
    <property type="component" value="Unplaced"/>
</dbReference>
<gene>
    <name evidence="3" type="primary">LOC103581929</name>
</gene>
<reference evidence="3" key="1">
    <citation type="submission" date="2025-08" db="UniProtKB">
        <authorList>
            <consortium name="RefSeq"/>
        </authorList>
    </citation>
    <scope>IDENTIFICATION</scope>
</reference>
<evidence type="ECO:0000313" key="2">
    <source>
        <dbReference type="Proteomes" id="UP000694923"/>
    </source>
</evidence>
<name>A0ABM0Q0H0_GALVR</name>
<evidence type="ECO:0000256" key="1">
    <source>
        <dbReference type="SAM" id="MobiDB-lite"/>
    </source>
</evidence>
<evidence type="ECO:0000313" key="3">
    <source>
        <dbReference type="RefSeq" id="XP_008561861.1"/>
    </source>
</evidence>
<accession>A0ABM0Q0H0</accession>